<dbReference type="AlphaFoldDB" id="A0A1G7I2Y7"/>
<reference evidence="2 3" key="1">
    <citation type="submission" date="2016-10" db="EMBL/GenBank/DDBJ databases">
        <authorList>
            <person name="de Groot N.N."/>
        </authorList>
    </citation>
    <scope>NUCLEOTIDE SEQUENCE [LARGE SCALE GENOMIC DNA]</scope>
    <source>
        <strain evidence="3">DSM 938 / 37b4</strain>
    </source>
</reference>
<dbReference type="RefSeq" id="WP_139182416.1">
    <property type="nucleotide sequence ID" value="NZ_CP119563.1"/>
</dbReference>
<gene>
    <name evidence="2" type="ORF">SAMN04244550_01644</name>
</gene>
<protein>
    <submittedName>
        <fullName evidence="2">Uncharacterized protein</fullName>
    </submittedName>
</protein>
<dbReference type="Proteomes" id="UP000183812">
    <property type="component" value="Unassembled WGS sequence"/>
</dbReference>
<organism evidence="2 3">
    <name type="scientific">Rhodobacter capsulatus</name>
    <name type="common">Rhodopseudomonas capsulata</name>
    <dbReference type="NCBI Taxonomy" id="1061"/>
    <lineage>
        <taxon>Bacteria</taxon>
        <taxon>Pseudomonadati</taxon>
        <taxon>Pseudomonadota</taxon>
        <taxon>Alphaproteobacteria</taxon>
        <taxon>Rhodobacterales</taxon>
        <taxon>Rhodobacter group</taxon>
        <taxon>Rhodobacter</taxon>
    </lineage>
</organism>
<dbReference type="EMBL" id="FNAY01000006">
    <property type="protein sequence ID" value="SDF07157.1"/>
    <property type="molecule type" value="Genomic_DNA"/>
</dbReference>
<dbReference type="OrthoDB" id="8069153at2"/>
<feature type="region of interest" description="Disordered" evidence="1">
    <location>
        <begin position="102"/>
        <end position="132"/>
    </location>
</feature>
<name>A0A1G7I2Y7_RHOCA</name>
<evidence type="ECO:0000313" key="3">
    <source>
        <dbReference type="Proteomes" id="UP000183812"/>
    </source>
</evidence>
<evidence type="ECO:0000313" key="2">
    <source>
        <dbReference type="EMBL" id="SDF07157.1"/>
    </source>
</evidence>
<sequence length="311" mass="32842">MSQNTIHLTEAEAVRMADEAAAARRSAPQNSFRPAALTSDRHEVIIRGGQVAEVKSASKTLGVPTGYAEQSRPGFVKIPGAGETTIAAAKAAGLLPHTWQEGDKLPFDGAPERGSDKTAKATPDDTDKAPDAPKELTVAEHRAKVAGELLDRADKALGAEVTDSFLNAAVESGELPEEGLPEGFTPTMVKQVYQGFVAQADAVLAPVGASVALLQDMLTDDELRQARQHTLAKNSDDLAELGRAAVNRLAQLPQTDPEGFMQMVADMSPAERKCINFDKKRGEWLVSIPGKPVTSYGAAVRMGLDGPPLGG</sequence>
<proteinExistence type="predicted"/>
<evidence type="ECO:0000256" key="1">
    <source>
        <dbReference type="SAM" id="MobiDB-lite"/>
    </source>
</evidence>
<accession>A0A1G7I2Y7</accession>